<keyword evidence="2" id="KW-1185">Reference proteome</keyword>
<reference evidence="1" key="2">
    <citation type="submission" date="2023-02" db="EMBL/GenBank/DDBJ databases">
        <authorList>
            <person name="Swenson N.G."/>
            <person name="Wegrzyn J.L."/>
            <person name="Mcevoy S.L."/>
        </authorList>
    </citation>
    <scope>NUCLEOTIDE SEQUENCE</scope>
    <source>
        <strain evidence="1">91603</strain>
        <tissue evidence="1">Leaf</tissue>
    </source>
</reference>
<evidence type="ECO:0000313" key="2">
    <source>
        <dbReference type="Proteomes" id="UP001064489"/>
    </source>
</evidence>
<dbReference type="AlphaFoldDB" id="A0AAD5IEY6"/>
<evidence type="ECO:0000313" key="1">
    <source>
        <dbReference type="EMBL" id="KAI9161540.1"/>
    </source>
</evidence>
<sequence length="301" mass="33809">MNQECYMMVFFAVPWSFISIMKPCGILLSRVVENKSFSKNISLREITYHDQISNLPNILVLPPSFPFGRMENPWMVFLMPIVIKGVASGRGRIEKKGTKAGPATTTTLKVLDLATIMIPMKIRNHRENGTIDTQHNRFKFLNLSSKSFLILITNKGTTSAHSLAWRVDKSSFGYRTTQSECHENVMLKQEHNRISGENKMLKEAMRNPLCTTCGSSEAMTSGGSGGFDFGIEQLKLENAQMKDEFNIISKSDAPAILFWKLDHGVPTAPGPLNHIVEEEYLRDLETQIAKVQLSAAPHYLV</sequence>
<name>A0AAD5IEY6_ACENE</name>
<gene>
    <name evidence="1" type="ORF">LWI28_018468</name>
</gene>
<dbReference type="Proteomes" id="UP001064489">
    <property type="component" value="Chromosome 2"/>
</dbReference>
<dbReference type="Gene3D" id="3.30.2010.30">
    <property type="match status" value="1"/>
</dbReference>
<protein>
    <submittedName>
        <fullName evidence="1">Uncharacterized protein</fullName>
    </submittedName>
</protein>
<organism evidence="1 2">
    <name type="scientific">Acer negundo</name>
    <name type="common">Box elder</name>
    <dbReference type="NCBI Taxonomy" id="4023"/>
    <lineage>
        <taxon>Eukaryota</taxon>
        <taxon>Viridiplantae</taxon>
        <taxon>Streptophyta</taxon>
        <taxon>Embryophyta</taxon>
        <taxon>Tracheophyta</taxon>
        <taxon>Spermatophyta</taxon>
        <taxon>Magnoliopsida</taxon>
        <taxon>eudicotyledons</taxon>
        <taxon>Gunneridae</taxon>
        <taxon>Pentapetalae</taxon>
        <taxon>rosids</taxon>
        <taxon>malvids</taxon>
        <taxon>Sapindales</taxon>
        <taxon>Sapindaceae</taxon>
        <taxon>Hippocastanoideae</taxon>
        <taxon>Acereae</taxon>
        <taxon>Acer</taxon>
    </lineage>
</organism>
<comment type="caution">
    <text evidence="1">The sequence shown here is derived from an EMBL/GenBank/DDBJ whole genome shotgun (WGS) entry which is preliminary data.</text>
</comment>
<accession>A0AAD5IEY6</accession>
<proteinExistence type="predicted"/>
<dbReference type="EMBL" id="JAJSOW010000106">
    <property type="protein sequence ID" value="KAI9161540.1"/>
    <property type="molecule type" value="Genomic_DNA"/>
</dbReference>
<reference evidence="1" key="1">
    <citation type="journal article" date="2022" name="Plant J.">
        <title>Strategies of tolerance reflected in two North American maple genomes.</title>
        <authorList>
            <person name="McEvoy S.L."/>
            <person name="Sezen U.U."/>
            <person name="Trouern-Trend A."/>
            <person name="McMahon S.M."/>
            <person name="Schaberg P.G."/>
            <person name="Yang J."/>
            <person name="Wegrzyn J.L."/>
            <person name="Swenson N.G."/>
        </authorList>
    </citation>
    <scope>NUCLEOTIDE SEQUENCE</scope>
    <source>
        <strain evidence="1">91603</strain>
    </source>
</reference>